<sequence>MNDEEVLGRQLRSMMDGELAFVSTSASAWHQLVRRVRRERRVGWVRPVILLPVGAAAVVATLVLSVQFLFSGQPSGQVVPAVAPTNSVSPSAASTATPTEPPSTTQPTAAPNRPTEASTPSSVVDQTPTGAPARTPKPSIPVSPGLDGLDGTAVSPGSTG</sequence>
<dbReference type="RefSeq" id="WP_231441616.1">
    <property type="nucleotide sequence ID" value="NZ_JAJOMB010000006.1"/>
</dbReference>
<keyword evidence="2" id="KW-0812">Transmembrane</keyword>
<dbReference type="AlphaFoldDB" id="A0A9X1NDP1"/>
<evidence type="ECO:0000256" key="1">
    <source>
        <dbReference type="SAM" id="MobiDB-lite"/>
    </source>
</evidence>
<protein>
    <submittedName>
        <fullName evidence="3">Uncharacterized protein</fullName>
    </submittedName>
</protein>
<evidence type="ECO:0000313" key="4">
    <source>
        <dbReference type="Proteomes" id="UP001138997"/>
    </source>
</evidence>
<keyword evidence="2" id="KW-1133">Transmembrane helix</keyword>
<reference evidence="3" key="1">
    <citation type="submission" date="2021-11" db="EMBL/GenBank/DDBJ databases">
        <title>Streptomyces corallinus and Kineosporia corallina sp. nov., two new coral-derived marine actinobacteria.</title>
        <authorList>
            <person name="Buangrab K."/>
            <person name="Sutthacheep M."/>
            <person name="Yeemin T."/>
            <person name="Harunari E."/>
            <person name="Igarashi Y."/>
            <person name="Sripreechasak P."/>
            <person name="Kanchanasin P."/>
            <person name="Tanasupawat S."/>
            <person name="Phongsopitanun W."/>
        </authorList>
    </citation>
    <scope>NUCLEOTIDE SEQUENCE</scope>
    <source>
        <strain evidence="3">JCM 31032</strain>
    </source>
</reference>
<feature type="compositionally biased region" description="Low complexity" evidence="1">
    <location>
        <begin position="79"/>
        <end position="111"/>
    </location>
</feature>
<dbReference type="EMBL" id="JAJOMB010000006">
    <property type="protein sequence ID" value="MCD5311924.1"/>
    <property type="molecule type" value="Genomic_DNA"/>
</dbReference>
<organism evidence="3 4">
    <name type="scientific">Kineosporia babensis</name>
    <dbReference type="NCBI Taxonomy" id="499548"/>
    <lineage>
        <taxon>Bacteria</taxon>
        <taxon>Bacillati</taxon>
        <taxon>Actinomycetota</taxon>
        <taxon>Actinomycetes</taxon>
        <taxon>Kineosporiales</taxon>
        <taxon>Kineosporiaceae</taxon>
        <taxon>Kineosporia</taxon>
    </lineage>
</organism>
<comment type="caution">
    <text evidence="3">The sequence shown here is derived from an EMBL/GenBank/DDBJ whole genome shotgun (WGS) entry which is preliminary data.</text>
</comment>
<evidence type="ECO:0000256" key="2">
    <source>
        <dbReference type="SAM" id="Phobius"/>
    </source>
</evidence>
<proteinExistence type="predicted"/>
<keyword evidence="2" id="KW-0472">Membrane</keyword>
<keyword evidence="4" id="KW-1185">Reference proteome</keyword>
<gene>
    <name evidence="3" type="ORF">LR394_13520</name>
</gene>
<feature type="transmembrane region" description="Helical" evidence="2">
    <location>
        <begin position="44"/>
        <end position="70"/>
    </location>
</feature>
<accession>A0A9X1NDP1</accession>
<name>A0A9X1NDP1_9ACTN</name>
<feature type="region of interest" description="Disordered" evidence="1">
    <location>
        <begin position="79"/>
        <end position="160"/>
    </location>
</feature>
<dbReference type="Proteomes" id="UP001138997">
    <property type="component" value="Unassembled WGS sequence"/>
</dbReference>
<evidence type="ECO:0000313" key="3">
    <source>
        <dbReference type="EMBL" id="MCD5311924.1"/>
    </source>
</evidence>
<feature type="compositionally biased region" description="Polar residues" evidence="1">
    <location>
        <begin position="115"/>
        <end position="129"/>
    </location>
</feature>